<dbReference type="PANTHER" id="PTHR40078">
    <property type="entry name" value="INTEGRAL MEMBRANE PROTEIN-RELATED"/>
    <property type="match status" value="1"/>
</dbReference>
<keyword evidence="2" id="KW-1133">Transmembrane helix</keyword>
<protein>
    <recommendedName>
        <fullName evidence="5">Membrane protein YczE</fullName>
    </recommendedName>
</protein>
<comment type="caution">
    <text evidence="3">The sequence shown here is derived from an EMBL/GenBank/DDBJ whole genome shotgun (WGS) entry which is preliminary data.</text>
</comment>
<dbReference type="AlphaFoldDB" id="A0AAW6T7T3"/>
<evidence type="ECO:0000313" key="4">
    <source>
        <dbReference type="Proteomes" id="UP001321506"/>
    </source>
</evidence>
<dbReference type="EMBL" id="JASATX010000002">
    <property type="protein sequence ID" value="MDI2098413.1"/>
    <property type="molecule type" value="Genomic_DNA"/>
</dbReference>
<keyword evidence="2" id="KW-0472">Membrane</keyword>
<feature type="transmembrane region" description="Helical" evidence="2">
    <location>
        <begin position="12"/>
        <end position="33"/>
    </location>
</feature>
<feature type="transmembrane region" description="Helical" evidence="2">
    <location>
        <begin position="103"/>
        <end position="129"/>
    </location>
</feature>
<keyword evidence="2" id="KW-0812">Transmembrane</keyword>
<sequence>MRPWLLMLCRVAQITVGLAVLGTGIGLLLQAGLGLSPWEVFAQGIAGRIGLSFGTTVVIISVVVLLLWIPMRERPGLGTIANGLLVGPFAELSTWVLPQVSEWWERGLACAIGVLLTGIGTACYIAAGFGSGPRDGLMTGLHRITGKPVWALRTAIEVTVLGAGWLLGGTVGIGTVFCAFTVGPVIGFFLPRFVLPGAPVRVRPARQTDAAAAAATRTGSAPPSSDASA</sequence>
<name>A0AAW6T7T3_9MICO</name>
<dbReference type="Pfam" id="PF19700">
    <property type="entry name" value="DUF6198"/>
    <property type="match status" value="1"/>
</dbReference>
<evidence type="ECO:0008006" key="5">
    <source>
        <dbReference type="Google" id="ProtNLM"/>
    </source>
</evidence>
<feature type="transmembrane region" description="Helical" evidence="2">
    <location>
        <begin position="76"/>
        <end position="97"/>
    </location>
</feature>
<feature type="transmembrane region" description="Helical" evidence="2">
    <location>
        <begin position="173"/>
        <end position="195"/>
    </location>
</feature>
<dbReference type="Proteomes" id="UP001321506">
    <property type="component" value="Unassembled WGS sequence"/>
</dbReference>
<organism evidence="3 4">
    <name type="scientific">Ruicaihuangia caeni</name>
    <dbReference type="NCBI Taxonomy" id="3042517"/>
    <lineage>
        <taxon>Bacteria</taxon>
        <taxon>Bacillati</taxon>
        <taxon>Actinomycetota</taxon>
        <taxon>Actinomycetes</taxon>
        <taxon>Micrococcales</taxon>
        <taxon>Microbacteriaceae</taxon>
        <taxon>Ruicaihuangia</taxon>
    </lineage>
</organism>
<gene>
    <name evidence="3" type="ORF">QF206_05470</name>
</gene>
<dbReference type="RefSeq" id="WP_281488207.1">
    <property type="nucleotide sequence ID" value="NZ_JASATX010000002.1"/>
</dbReference>
<keyword evidence="4" id="KW-1185">Reference proteome</keyword>
<evidence type="ECO:0000256" key="1">
    <source>
        <dbReference type="SAM" id="MobiDB-lite"/>
    </source>
</evidence>
<dbReference type="InterPro" id="IPR038750">
    <property type="entry name" value="YczE/YyaS-like"/>
</dbReference>
<feature type="transmembrane region" description="Helical" evidence="2">
    <location>
        <begin position="150"/>
        <end position="167"/>
    </location>
</feature>
<evidence type="ECO:0000313" key="3">
    <source>
        <dbReference type="EMBL" id="MDI2098413.1"/>
    </source>
</evidence>
<feature type="transmembrane region" description="Helical" evidence="2">
    <location>
        <begin position="45"/>
        <end position="69"/>
    </location>
</feature>
<reference evidence="3 4" key="1">
    <citation type="submission" date="2023-04" db="EMBL/GenBank/DDBJ databases">
        <title>Klugiella caeni sp. nov. isolated from the sludge of biochemical tank.</title>
        <authorList>
            <person name="Geng K."/>
        </authorList>
    </citation>
    <scope>NUCLEOTIDE SEQUENCE [LARGE SCALE GENOMIC DNA]</scope>
    <source>
        <strain evidence="3 4">YN-L-19</strain>
    </source>
</reference>
<accession>A0AAW6T7T3</accession>
<dbReference type="PANTHER" id="PTHR40078:SF1">
    <property type="entry name" value="INTEGRAL MEMBRANE PROTEIN"/>
    <property type="match status" value="1"/>
</dbReference>
<feature type="region of interest" description="Disordered" evidence="1">
    <location>
        <begin position="209"/>
        <end position="229"/>
    </location>
</feature>
<evidence type="ECO:0000256" key="2">
    <source>
        <dbReference type="SAM" id="Phobius"/>
    </source>
</evidence>
<proteinExistence type="predicted"/>